<accession>B3DX94</accession>
<dbReference type="AlphaFoldDB" id="B3DX94"/>
<evidence type="ECO:0000313" key="2">
    <source>
        <dbReference type="Proteomes" id="UP000009149"/>
    </source>
</evidence>
<sequence length="33" mass="3866">MGSDHPLKFIENHVIPLNLPWDEGKIWGFYKIA</sequence>
<dbReference type="EMBL" id="CP000975">
    <property type="protein sequence ID" value="ACD83803.1"/>
    <property type="molecule type" value="Genomic_DNA"/>
</dbReference>
<dbReference type="HOGENOM" id="CLU_3382676_0_0_0"/>
<name>B3DX94_METI4</name>
<proteinExistence type="predicted"/>
<dbReference type="Proteomes" id="UP000009149">
    <property type="component" value="Chromosome"/>
</dbReference>
<organism evidence="1 2">
    <name type="scientific">Methylacidiphilum infernorum (isolate V4)</name>
    <name type="common">Methylokorus infernorum (strain V4)</name>
    <dbReference type="NCBI Taxonomy" id="481448"/>
    <lineage>
        <taxon>Bacteria</taxon>
        <taxon>Pseudomonadati</taxon>
        <taxon>Verrucomicrobiota</taxon>
        <taxon>Methylacidiphilae</taxon>
        <taxon>Methylacidiphilales</taxon>
        <taxon>Methylacidiphilaceae</taxon>
        <taxon>Methylacidiphilum (ex Ratnadevi et al. 2023)</taxon>
    </lineage>
</organism>
<evidence type="ECO:0000313" key="1">
    <source>
        <dbReference type="EMBL" id="ACD83803.1"/>
    </source>
</evidence>
<gene>
    <name evidence="1" type="ordered locus">Minf_1749</name>
</gene>
<reference evidence="1 2" key="1">
    <citation type="journal article" date="2008" name="Biol. Direct">
        <title>Complete genome sequence of the extremely acidophilic methanotroph isolate V4, Methylacidiphilum infernorum, a representative of the bacterial phylum Verrucomicrobia.</title>
        <authorList>
            <person name="Hou S."/>
            <person name="Makarova K.S."/>
            <person name="Saw J.H."/>
            <person name="Senin P."/>
            <person name="Ly B.V."/>
            <person name="Zhou Z."/>
            <person name="Ren Y."/>
            <person name="Wang J."/>
            <person name="Galperin M.Y."/>
            <person name="Omelchenko M.V."/>
            <person name="Wolf Y.I."/>
            <person name="Yutin N."/>
            <person name="Koonin E.V."/>
            <person name="Stott M.B."/>
            <person name="Mountain B.W."/>
            <person name="Crowe M.A."/>
            <person name="Smirnova A.V."/>
            <person name="Dunfield P.F."/>
            <person name="Feng L."/>
            <person name="Wang L."/>
            <person name="Alam M."/>
        </authorList>
    </citation>
    <scope>NUCLEOTIDE SEQUENCE [LARGE SCALE GENOMIC DNA]</scope>
    <source>
        <strain evidence="2">Isolate V4</strain>
    </source>
</reference>
<protein>
    <submittedName>
        <fullName evidence="1">Uncharacterized protein</fullName>
    </submittedName>
</protein>
<dbReference type="KEGG" id="min:Minf_1749"/>